<sequence length="256" mass="28416">MESSAPVEAAETQSISRDAAQPAMGGDGFTTGTKRRRSMSMSSDNSTPAEAAKREATSSTKTKHVNLEYCGMEPRHPGSVFTVFVKGTLSPAAIAKTTSEELQQMWNKLNPQDKLAFYETFDQLKGEYNVQIAPYIKSLSPAARKAFKEARGKPLEMPSEPTQKAIDLFCIQKRYDLGFIHGQNKNALSVSIASDLSQMWQALGPSGQIPYFHLAVKLWREYDKEFAAYLKSLSPAARAAARTEQQRARLEDLRRS</sequence>
<accession>A0A813JWA1</accession>
<dbReference type="InterPro" id="IPR036910">
    <property type="entry name" value="HMG_box_dom_sf"/>
</dbReference>
<dbReference type="GO" id="GO:0003677">
    <property type="term" value="F:DNA binding"/>
    <property type="evidence" value="ECO:0007669"/>
    <property type="project" value="UniProtKB-UniRule"/>
</dbReference>
<evidence type="ECO:0000313" key="5">
    <source>
        <dbReference type="Proteomes" id="UP000626109"/>
    </source>
</evidence>
<dbReference type="GO" id="GO:0005634">
    <property type="term" value="C:nucleus"/>
    <property type="evidence" value="ECO:0007669"/>
    <property type="project" value="UniProtKB-UniRule"/>
</dbReference>
<evidence type="ECO:0000313" key="4">
    <source>
        <dbReference type="EMBL" id="CAE8686561.1"/>
    </source>
</evidence>
<evidence type="ECO:0000256" key="1">
    <source>
        <dbReference type="PROSITE-ProRule" id="PRU00267"/>
    </source>
</evidence>
<protein>
    <recommendedName>
        <fullName evidence="3">HMG box domain-containing protein</fullName>
    </recommendedName>
</protein>
<organism evidence="4 5">
    <name type="scientific">Polarella glacialis</name>
    <name type="common">Dinoflagellate</name>
    <dbReference type="NCBI Taxonomy" id="89957"/>
    <lineage>
        <taxon>Eukaryota</taxon>
        <taxon>Sar</taxon>
        <taxon>Alveolata</taxon>
        <taxon>Dinophyceae</taxon>
        <taxon>Suessiales</taxon>
        <taxon>Suessiaceae</taxon>
        <taxon>Polarella</taxon>
    </lineage>
</organism>
<feature type="domain" description="HMG box" evidence="3">
    <location>
        <begin position="159"/>
        <end position="230"/>
    </location>
</feature>
<feature type="DNA-binding region" description="HMG box" evidence="1">
    <location>
        <begin position="74"/>
        <end position="136"/>
    </location>
</feature>
<dbReference type="EMBL" id="CAJNNW010026611">
    <property type="protein sequence ID" value="CAE8686561.1"/>
    <property type="molecule type" value="Genomic_DNA"/>
</dbReference>
<gene>
    <name evidence="4" type="ORF">PGLA2088_LOCUS25038</name>
</gene>
<keyword evidence="1" id="KW-0539">Nucleus</keyword>
<feature type="DNA-binding region" description="HMG box" evidence="1">
    <location>
        <begin position="159"/>
        <end position="230"/>
    </location>
</feature>
<dbReference type="Proteomes" id="UP000626109">
    <property type="component" value="Unassembled WGS sequence"/>
</dbReference>
<dbReference type="Gene3D" id="1.10.30.10">
    <property type="entry name" value="High mobility group box domain"/>
    <property type="match status" value="2"/>
</dbReference>
<evidence type="ECO:0000256" key="2">
    <source>
        <dbReference type="SAM" id="MobiDB-lite"/>
    </source>
</evidence>
<dbReference type="AlphaFoldDB" id="A0A813JWA1"/>
<dbReference type="SUPFAM" id="SSF47095">
    <property type="entry name" value="HMG-box"/>
    <property type="match status" value="2"/>
</dbReference>
<proteinExistence type="predicted"/>
<keyword evidence="1" id="KW-0238">DNA-binding</keyword>
<comment type="caution">
    <text evidence="4">The sequence shown here is derived from an EMBL/GenBank/DDBJ whole genome shotgun (WGS) entry which is preliminary data.</text>
</comment>
<reference evidence="4" key="1">
    <citation type="submission" date="2021-02" db="EMBL/GenBank/DDBJ databases">
        <authorList>
            <person name="Dougan E. K."/>
            <person name="Rhodes N."/>
            <person name="Thang M."/>
            <person name="Chan C."/>
        </authorList>
    </citation>
    <scope>NUCLEOTIDE SEQUENCE</scope>
</reference>
<feature type="region of interest" description="Disordered" evidence="2">
    <location>
        <begin position="1"/>
        <end position="61"/>
    </location>
</feature>
<dbReference type="InterPro" id="IPR009071">
    <property type="entry name" value="HMG_box_dom"/>
</dbReference>
<name>A0A813JWA1_POLGL</name>
<evidence type="ECO:0000259" key="3">
    <source>
        <dbReference type="PROSITE" id="PS50118"/>
    </source>
</evidence>
<feature type="domain" description="HMG box" evidence="3">
    <location>
        <begin position="74"/>
        <end position="136"/>
    </location>
</feature>
<dbReference type="PROSITE" id="PS50118">
    <property type="entry name" value="HMG_BOX_2"/>
    <property type="match status" value="2"/>
</dbReference>